<dbReference type="RefSeq" id="WP_271885595.1">
    <property type="nucleotide sequence ID" value="NZ_CP067136.1"/>
</dbReference>
<protein>
    <submittedName>
        <fullName evidence="2">GNAT family N-acetyltransferase</fullName>
    </submittedName>
</protein>
<dbReference type="EMBL" id="CP067136">
    <property type="protein sequence ID" value="WCR06602.1"/>
    <property type="molecule type" value="Genomic_DNA"/>
</dbReference>
<reference evidence="2 3" key="1">
    <citation type="submission" date="2021-01" db="EMBL/GenBank/DDBJ databases">
        <title>Biogeographic distribution of Paracoccus.</title>
        <authorList>
            <person name="Hollensteiner J."/>
            <person name="Leineberger J."/>
            <person name="Brinkhoff T."/>
            <person name="Daniel R."/>
        </authorList>
    </citation>
    <scope>NUCLEOTIDE SEQUENCE [LARGE SCALE GENOMIC DNA]</scope>
    <source>
        <strain evidence="2 3">KCTC 22803</strain>
    </source>
</reference>
<gene>
    <name evidence="2" type="ORF">JHX87_14110</name>
</gene>
<feature type="domain" description="N-acetyltransferase" evidence="1">
    <location>
        <begin position="1"/>
        <end position="161"/>
    </location>
</feature>
<organism evidence="2 3">
    <name type="scientific">Paracoccus fistulariae</name>
    <dbReference type="NCBI Taxonomy" id="658446"/>
    <lineage>
        <taxon>Bacteria</taxon>
        <taxon>Pseudomonadati</taxon>
        <taxon>Pseudomonadota</taxon>
        <taxon>Alphaproteobacteria</taxon>
        <taxon>Rhodobacterales</taxon>
        <taxon>Paracoccaceae</taxon>
        <taxon>Paracoccus</taxon>
    </lineage>
</organism>
<dbReference type="InterPro" id="IPR016181">
    <property type="entry name" value="Acyl_CoA_acyltransferase"/>
</dbReference>
<dbReference type="Gene3D" id="3.40.630.30">
    <property type="match status" value="1"/>
</dbReference>
<keyword evidence="3" id="KW-1185">Reference proteome</keyword>
<name>A0ABY7SHV9_9RHOB</name>
<dbReference type="InterPro" id="IPR000182">
    <property type="entry name" value="GNAT_dom"/>
</dbReference>
<dbReference type="SUPFAM" id="SSF55729">
    <property type="entry name" value="Acyl-CoA N-acyltransferases (Nat)"/>
    <property type="match status" value="1"/>
</dbReference>
<dbReference type="Pfam" id="PF00583">
    <property type="entry name" value="Acetyltransf_1"/>
    <property type="match status" value="1"/>
</dbReference>
<dbReference type="Proteomes" id="UP001219349">
    <property type="component" value="Chromosome"/>
</dbReference>
<dbReference type="PROSITE" id="PS51186">
    <property type="entry name" value="GNAT"/>
    <property type="match status" value="1"/>
</dbReference>
<evidence type="ECO:0000313" key="2">
    <source>
        <dbReference type="EMBL" id="WCR06602.1"/>
    </source>
</evidence>
<proteinExistence type="predicted"/>
<evidence type="ECO:0000259" key="1">
    <source>
        <dbReference type="PROSITE" id="PS51186"/>
    </source>
</evidence>
<accession>A0ABY7SHV9</accession>
<sequence length="161" mass="17787">MRLLSPIPQTHLSEAARIWWHSFGPRHRRDRVPHICPAHGIAAIDAQDRVAGVMGLRDSEGGFLLAPPLSLRWLYRAAPPTADLVIDGIVARQRRAGTGRALLAEAGRRARACGRPGLRAEVLARNTAAIAFYRALGFSELTRGRYGRIWSGQVVIMRRPV</sequence>
<evidence type="ECO:0000313" key="3">
    <source>
        <dbReference type="Proteomes" id="UP001219349"/>
    </source>
</evidence>